<reference evidence="1" key="1">
    <citation type="journal article" date="2005" name="PLoS Biol.">
        <title>The genomes of Oryza sativa: a history of duplications.</title>
        <authorList>
            <person name="Yu J."/>
            <person name="Wang J."/>
            <person name="Lin W."/>
            <person name="Li S."/>
            <person name="Li H."/>
            <person name="Zhou J."/>
            <person name="Ni P."/>
            <person name="Dong W."/>
            <person name="Hu S."/>
            <person name="Zeng C."/>
            <person name="Zhang J."/>
            <person name="Zhang Y."/>
            <person name="Li R."/>
            <person name="Xu Z."/>
            <person name="Li S."/>
            <person name="Li X."/>
            <person name="Zheng H."/>
            <person name="Cong L."/>
            <person name="Lin L."/>
            <person name="Yin J."/>
            <person name="Geng J."/>
            <person name="Li G."/>
            <person name="Shi J."/>
            <person name="Liu J."/>
            <person name="Lv H."/>
            <person name="Li J."/>
            <person name="Wang J."/>
            <person name="Deng Y."/>
            <person name="Ran L."/>
            <person name="Shi X."/>
            <person name="Wang X."/>
            <person name="Wu Q."/>
            <person name="Li C."/>
            <person name="Ren X."/>
            <person name="Wang J."/>
            <person name="Wang X."/>
            <person name="Li D."/>
            <person name="Liu D."/>
            <person name="Zhang X."/>
            <person name="Ji Z."/>
            <person name="Zhao W."/>
            <person name="Sun Y."/>
            <person name="Zhang Z."/>
            <person name="Bao J."/>
            <person name="Han Y."/>
            <person name="Dong L."/>
            <person name="Ji J."/>
            <person name="Chen P."/>
            <person name="Wu S."/>
            <person name="Liu J."/>
            <person name="Xiao Y."/>
            <person name="Bu D."/>
            <person name="Tan J."/>
            <person name="Yang L."/>
            <person name="Ye C."/>
            <person name="Zhang J."/>
            <person name="Xu J."/>
            <person name="Zhou Y."/>
            <person name="Yu Y."/>
            <person name="Zhang B."/>
            <person name="Zhuang S."/>
            <person name="Wei H."/>
            <person name="Liu B."/>
            <person name="Lei M."/>
            <person name="Yu H."/>
            <person name="Li Y."/>
            <person name="Xu H."/>
            <person name="Wei S."/>
            <person name="He X."/>
            <person name="Fang L."/>
            <person name="Zhang Z."/>
            <person name="Zhang Y."/>
            <person name="Huang X."/>
            <person name="Su Z."/>
            <person name="Tong W."/>
            <person name="Li J."/>
            <person name="Tong Z."/>
            <person name="Li S."/>
            <person name="Ye J."/>
            <person name="Wang L."/>
            <person name="Fang L."/>
            <person name="Lei T."/>
            <person name="Chen C."/>
            <person name="Chen H."/>
            <person name="Xu Z."/>
            <person name="Li H."/>
            <person name="Huang H."/>
            <person name="Zhang F."/>
            <person name="Xu H."/>
            <person name="Li N."/>
            <person name="Zhao C."/>
            <person name="Li S."/>
            <person name="Dong L."/>
            <person name="Huang Y."/>
            <person name="Li L."/>
            <person name="Xi Y."/>
            <person name="Qi Q."/>
            <person name="Li W."/>
            <person name="Zhang B."/>
            <person name="Hu W."/>
            <person name="Zhang Y."/>
            <person name="Tian X."/>
            <person name="Jiao Y."/>
            <person name="Liang X."/>
            <person name="Jin J."/>
            <person name="Gao L."/>
            <person name="Zheng W."/>
            <person name="Hao B."/>
            <person name="Liu S."/>
            <person name="Wang W."/>
            <person name="Yuan L."/>
            <person name="Cao M."/>
            <person name="McDermott J."/>
            <person name="Samudrala R."/>
            <person name="Wang J."/>
            <person name="Wong G.K."/>
            <person name="Yang H."/>
        </authorList>
    </citation>
    <scope>NUCLEOTIDE SEQUENCE [LARGE SCALE GENOMIC DNA]</scope>
</reference>
<name>B9GD18_ORYSJ</name>
<sequence length="78" mass="8261">MVEAAVKGYHPARRMAAVASYARRQMAAAVHGVARLLCGVEAHSAGGFLGWTQPPLRGGGWQQRWDQVAVAVPPHASS</sequence>
<accession>B9GD18</accession>
<reference evidence="1" key="2">
    <citation type="submission" date="2008-12" db="EMBL/GenBank/DDBJ databases">
        <title>Improved gene annotation of the rice (Oryza sativa) genomes.</title>
        <authorList>
            <person name="Wang J."/>
            <person name="Li R."/>
            <person name="Fan W."/>
            <person name="Huang Q."/>
            <person name="Zhang J."/>
            <person name="Zhou Y."/>
            <person name="Hu Y."/>
            <person name="Zi S."/>
            <person name="Li J."/>
            <person name="Ni P."/>
            <person name="Zheng H."/>
            <person name="Zhang Y."/>
            <person name="Zhao M."/>
            <person name="Hao Q."/>
            <person name="McDermott J."/>
            <person name="Samudrala R."/>
            <person name="Kristiansen K."/>
            <person name="Wong G.K.-S."/>
        </authorList>
    </citation>
    <scope>NUCLEOTIDE SEQUENCE</scope>
</reference>
<proteinExistence type="predicted"/>
<dbReference type="EMBL" id="CM000149">
    <property type="protein sequence ID" value="EEE53175.1"/>
    <property type="molecule type" value="Genomic_DNA"/>
</dbReference>
<gene>
    <name evidence="1" type="ORF">OsJ_36020</name>
</gene>
<organism evidence="1">
    <name type="scientific">Oryza sativa subsp. japonica</name>
    <name type="common">Rice</name>
    <dbReference type="NCBI Taxonomy" id="39947"/>
    <lineage>
        <taxon>Eukaryota</taxon>
        <taxon>Viridiplantae</taxon>
        <taxon>Streptophyta</taxon>
        <taxon>Embryophyta</taxon>
        <taxon>Tracheophyta</taxon>
        <taxon>Spermatophyta</taxon>
        <taxon>Magnoliopsida</taxon>
        <taxon>Liliopsida</taxon>
        <taxon>Poales</taxon>
        <taxon>Poaceae</taxon>
        <taxon>BOP clade</taxon>
        <taxon>Oryzoideae</taxon>
        <taxon>Oryzeae</taxon>
        <taxon>Oryzinae</taxon>
        <taxon>Oryza</taxon>
        <taxon>Oryza sativa</taxon>
    </lineage>
</organism>
<protein>
    <submittedName>
        <fullName evidence="1">Uncharacterized protein</fullName>
    </submittedName>
</protein>
<dbReference type="Proteomes" id="UP000007752">
    <property type="component" value="Chromosome 12"/>
</dbReference>
<evidence type="ECO:0000313" key="1">
    <source>
        <dbReference type="EMBL" id="EEE53175.1"/>
    </source>
</evidence>
<dbReference type="AlphaFoldDB" id="B9GD18"/>